<evidence type="ECO:0000313" key="9">
    <source>
        <dbReference type="EMBL" id="QFU17653.1"/>
    </source>
</evidence>
<dbReference type="PANTHER" id="PTHR30033:SF1">
    <property type="entry name" value="FLAGELLAR HOOK-ASSOCIATED PROTEIN 1"/>
    <property type="match status" value="1"/>
</dbReference>
<keyword evidence="5" id="KW-0964">Secreted</keyword>
<keyword evidence="10" id="KW-1185">Reference proteome</keyword>
<dbReference type="InterPro" id="IPR053927">
    <property type="entry name" value="FlgK_helical"/>
</dbReference>
<evidence type="ECO:0000256" key="6">
    <source>
        <dbReference type="ARBA" id="ARBA00023143"/>
    </source>
</evidence>
<feature type="domain" description="Flagellar basal-body/hook protein C-terminal" evidence="7">
    <location>
        <begin position="452"/>
        <end position="490"/>
    </location>
</feature>
<dbReference type="RefSeq" id="WP_152587287.1">
    <property type="nucleotide sequence ID" value="NZ_CP045423.1"/>
</dbReference>
<protein>
    <recommendedName>
        <fullName evidence="4">Flagellar hook-associated protein 1</fullName>
    </recommendedName>
</protein>
<dbReference type="GO" id="GO:0005576">
    <property type="term" value="C:extracellular region"/>
    <property type="evidence" value="ECO:0007669"/>
    <property type="project" value="UniProtKB-SubCell"/>
</dbReference>
<evidence type="ECO:0000259" key="8">
    <source>
        <dbReference type="Pfam" id="PF22638"/>
    </source>
</evidence>
<reference evidence="9 10" key="1">
    <citation type="submission" date="2019-10" db="EMBL/GenBank/DDBJ databases">
        <title>Isolation, Identification of Microvirga thermotolerans HR1, a novel thermophilic bacterium and Comparative Genomics of the genus Microvirga.</title>
        <authorList>
            <person name="Li J."/>
            <person name="Zhang W."/>
            <person name="Lin M."/>
            <person name="Wang J."/>
        </authorList>
    </citation>
    <scope>NUCLEOTIDE SEQUENCE [LARGE SCALE GENOMIC DNA]</scope>
    <source>
        <strain evidence="9 10">HR1</strain>
    </source>
</reference>
<keyword evidence="9" id="KW-0969">Cilium</keyword>
<comment type="similarity">
    <text evidence="3">Belongs to the flagella basal body rod proteins family.</text>
</comment>
<dbReference type="GO" id="GO:0044780">
    <property type="term" value="P:bacterial-type flagellum assembly"/>
    <property type="evidence" value="ECO:0007669"/>
    <property type="project" value="InterPro"/>
</dbReference>
<evidence type="ECO:0000256" key="3">
    <source>
        <dbReference type="ARBA" id="ARBA00009677"/>
    </source>
</evidence>
<organism evidence="9 10">
    <name type="scientific">Microvirga thermotolerans</name>
    <dbReference type="NCBI Taxonomy" id="2651334"/>
    <lineage>
        <taxon>Bacteria</taxon>
        <taxon>Pseudomonadati</taxon>
        <taxon>Pseudomonadota</taxon>
        <taxon>Alphaproteobacteria</taxon>
        <taxon>Hyphomicrobiales</taxon>
        <taxon>Methylobacteriaceae</taxon>
        <taxon>Microvirga</taxon>
    </lineage>
</organism>
<sequence length="493" mass="51491">MGLSLALNTARSSILASSSQMAVVSRNTAGASDPTYSRKIATLVTGGGAARVVVKRAADTALFYKMLDTTSDTAKQQAVLSGINKLKETVGDASLNQSSAGRIGALNAALELYAKKPDDPILAQAVVTRASELVTTLNSATATIQKTRQEADAGIAESVSRVNGLLAQFKTVNDAIVKGTASGADVSDELDTRDHILAQLSEEMGISAVTRENNDMAIYTDSGVPLFEKIPRRVEFSPTNTYNASTVGSQVVIDGVPVTGPGPMPLNSGRLVGLIQTRDRDAVIYQKQLDEVAEALIAAFSEQSKVDPTLFKAGLFAQSGTSDMPLGWDVPASQAVSGLAGIITVNPAIDPSKGGTLDLLRDGGANGPDFIENPGVPTGSNAGFADRLYKLGENLNADRSFNPALGIGDMASVANFAVSSAGWLEGNRKTASTNVDYQMTLLSHASEALSNATGVNMDDETALMLQLEKSYSASAKLISVVDEMLQTLLNAVR</sequence>
<dbReference type="Proteomes" id="UP000325614">
    <property type="component" value="Chromosome"/>
</dbReference>
<dbReference type="Pfam" id="PF22638">
    <property type="entry name" value="FlgK_D1"/>
    <property type="match status" value="1"/>
</dbReference>
<gene>
    <name evidence="9" type="primary">flgK</name>
    <name evidence="9" type="ORF">GDR74_16325</name>
</gene>
<dbReference type="KEGG" id="mico:GDR74_16325"/>
<accession>A0A5P9JYY6</accession>
<dbReference type="NCBIfam" id="TIGR02492">
    <property type="entry name" value="flgK_ends"/>
    <property type="match status" value="1"/>
</dbReference>
<name>A0A5P9JYY6_9HYPH</name>
<keyword evidence="9" id="KW-0966">Cell projection</keyword>
<proteinExistence type="inferred from homology"/>
<dbReference type="Pfam" id="PF06429">
    <property type="entry name" value="Flg_bbr_C"/>
    <property type="match status" value="1"/>
</dbReference>
<dbReference type="InterPro" id="IPR010930">
    <property type="entry name" value="Flg_bb/hook_C_dom"/>
</dbReference>
<evidence type="ECO:0000259" key="7">
    <source>
        <dbReference type="Pfam" id="PF06429"/>
    </source>
</evidence>
<dbReference type="GO" id="GO:0005198">
    <property type="term" value="F:structural molecule activity"/>
    <property type="evidence" value="ECO:0007669"/>
    <property type="project" value="InterPro"/>
</dbReference>
<comment type="subcellular location">
    <subcellularLocation>
        <location evidence="1">Bacterial flagellum</location>
    </subcellularLocation>
    <subcellularLocation>
        <location evidence="2">Secreted</location>
    </subcellularLocation>
</comment>
<evidence type="ECO:0000256" key="2">
    <source>
        <dbReference type="ARBA" id="ARBA00004613"/>
    </source>
</evidence>
<keyword evidence="6" id="KW-0975">Bacterial flagellum</keyword>
<dbReference type="SUPFAM" id="SSF64518">
    <property type="entry name" value="Phase 1 flagellin"/>
    <property type="match status" value="1"/>
</dbReference>
<evidence type="ECO:0000256" key="1">
    <source>
        <dbReference type="ARBA" id="ARBA00004365"/>
    </source>
</evidence>
<keyword evidence="9" id="KW-0282">Flagellum</keyword>
<evidence type="ECO:0000256" key="4">
    <source>
        <dbReference type="ARBA" id="ARBA00016244"/>
    </source>
</evidence>
<evidence type="ECO:0000313" key="10">
    <source>
        <dbReference type="Proteomes" id="UP000325614"/>
    </source>
</evidence>
<dbReference type="EMBL" id="CP045423">
    <property type="protein sequence ID" value="QFU17653.1"/>
    <property type="molecule type" value="Genomic_DNA"/>
</dbReference>
<dbReference type="AlphaFoldDB" id="A0A5P9JYY6"/>
<dbReference type="GO" id="GO:0009424">
    <property type="term" value="C:bacterial-type flagellum hook"/>
    <property type="evidence" value="ECO:0007669"/>
    <property type="project" value="InterPro"/>
</dbReference>
<feature type="domain" description="Flagellar hook-associated protein FlgK helical" evidence="8">
    <location>
        <begin position="101"/>
        <end position="305"/>
    </location>
</feature>
<dbReference type="PANTHER" id="PTHR30033">
    <property type="entry name" value="FLAGELLAR HOOK-ASSOCIATED PROTEIN 1"/>
    <property type="match status" value="1"/>
</dbReference>
<dbReference type="InterPro" id="IPR002371">
    <property type="entry name" value="FlgK"/>
</dbReference>
<evidence type="ECO:0000256" key="5">
    <source>
        <dbReference type="ARBA" id="ARBA00022525"/>
    </source>
</evidence>